<dbReference type="GO" id="GO:0016538">
    <property type="term" value="F:cyclin-dependent protein serine/threonine kinase regulator activity"/>
    <property type="evidence" value="ECO:0007669"/>
    <property type="project" value="TreeGrafter"/>
</dbReference>
<protein>
    <recommendedName>
        <fullName evidence="2">Cyclin N-terminal domain-containing protein</fullName>
    </recommendedName>
</protein>
<gene>
    <name evidence="3" type="ORF">EHS25_007007</name>
</gene>
<dbReference type="OrthoDB" id="244495at2759"/>
<feature type="compositionally biased region" description="Low complexity" evidence="1">
    <location>
        <begin position="344"/>
        <end position="372"/>
    </location>
</feature>
<dbReference type="STRING" id="1890683.A0A427XPU0"/>
<dbReference type="GO" id="GO:0005634">
    <property type="term" value="C:nucleus"/>
    <property type="evidence" value="ECO:0007669"/>
    <property type="project" value="TreeGrafter"/>
</dbReference>
<feature type="domain" description="Cyclin N-terminal" evidence="2">
    <location>
        <begin position="172"/>
        <end position="266"/>
    </location>
</feature>
<dbReference type="InterPro" id="IPR013922">
    <property type="entry name" value="Cyclin_PHO80-like"/>
</dbReference>
<dbReference type="Proteomes" id="UP000279259">
    <property type="component" value="Unassembled WGS sequence"/>
</dbReference>
<proteinExistence type="predicted"/>
<dbReference type="InterPro" id="IPR036915">
    <property type="entry name" value="Cyclin-like_sf"/>
</dbReference>
<dbReference type="CDD" id="cd20557">
    <property type="entry name" value="CYCLIN_ScPCL1-like"/>
    <property type="match status" value="1"/>
</dbReference>
<reference evidence="3 4" key="1">
    <citation type="submission" date="2018-11" db="EMBL/GenBank/DDBJ databases">
        <title>Genome sequence of Saitozyma podzolica DSM 27192.</title>
        <authorList>
            <person name="Aliyu H."/>
            <person name="Gorte O."/>
            <person name="Ochsenreither K."/>
        </authorList>
    </citation>
    <scope>NUCLEOTIDE SEQUENCE [LARGE SCALE GENOMIC DNA]</scope>
    <source>
        <strain evidence="3 4">DSM 27192</strain>
    </source>
</reference>
<dbReference type="AlphaFoldDB" id="A0A427XPU0"/>
<dbReference type="GO" id="GO:0000307">
    <property type="term" value="C:cyclin-dependent protein kinase holoenzyme complex"/>
    <property type="evidence" value="ECO:0007669"/>
    <property type="project" value="TreeGrafter"/>
</dbReference>
<evidence type="ECO:0000313" key="4">
    <source>
        <dbReference type="Proteomes" id="UP000279259"/>
    </source>
</evidence>
<dbReference type="EMBL" id="RSCD01000032">
    <property type="protein sequence ID" value="RSH80838.1"/>
    <property type="molecule type" value="Genomic_DNA"/>
</dbReference>
<dbReference type="InterPro" id="IPR006671">
    <property type="entry name" value="Cyclin_N"/>
</dbReference>
<organism evidence="3 4">
    <name type="scientific">Saitozyma podzolica</name>
    <dbReference type="NCBI Taxonomy" id="1890683"/>
    <lineage>
        <taxon>Eukaryota</taxon>
        <taxon>Fungi</taxon>
        <taxon>Dikarya</taxon>
        <taxon>Basidiomycota</taxon>
        <taxon>Agaricomycotina</taxon>
        <taxon>Tremellomycetes</taxon>
        <taxon>Tremellales</taxon>
        <taxon>Trimorphomycetaceae</taxon>
        <taxon>Saitozyma</taxon>
    </lineage>
</organism>
<keyword evidence="4" id="KW-1185">Reference proteome</keyword>
<sequence>MQTSQLPLRYLHLASLSSPSCPYPSGLPSISFLFIDIIPHRLRFDLEPGRTANSDTYFILSSPLESRRPTALAYRLPSSVSLAMSASSRPCTAPLHGFDHSTCVSYKSSATWRSQKGGTAPFSRPSGCSLQSWKQYYGYEDTSKLCESFITSLFQCPKISATSHRANPKPPLAHFVAYALYRTRLPSTVLFCALLLLQRLKTRFPASRASSGHRLFISAFIIASKVICDDTFSTPSWCIVAQHMFGLKEINQMERELCCHLQWNLSVQGDELSEFLACVRFGHGSQATVAPSLPPFEPMVEAVNAYTRREDTAGQSQPGQQLGARCDSQPQLAVESFSAPPDSPLTSPSTTLHSSLPEQFTSASSSLTTSPASYCKTPVSITVTPALCFSTRNTHVCHAFNLKPDTMPPNYIPLSSEVGERIHGEGDGIIYTVAS</sequence>
<evidence type="ECO:0000256" key="1">
    <source>
        <dbReference type="SAM" id="MobiDB-lite"/>
    </source>
</evidence>
<dbReference type="Gene3D" id="1.10.472.10">
    <property type="entry name" value="Cyclin-like"/>
    <property type="match status" value="1"/>
</dbReference>
<accession>A0A427XPU0</accession>
<evidence type="ECO:0000313" key="3">
    <source>
        <dbReference type="EMBL" id="RSH80838.1"/>
    </source>
</evidence>
<dbReference type="GO" id="GO:0019901">
    <property type="term" value="F:protein kinase binding"/>
    <property type="evidence" value="ECO:0007669"/>
    <property type="project" value="InterPro"/>
</dbReference>
<dbReference type="PANTHER" id="PTHR15615:SF108">
    <property type="entry name" value="PROTEIN CNPPD1"/>
    <property type="match status" value="1"/>
</dbReference>
<feature type="region of interest" description="Disordered" evidence="1">
    <location>
        <begin position="335"/>
        <end position="372"/>
    </location>
</feature>
<dbReference type="Pfam" id="PF00134">
    <property type="entry name" value="Cyclin_N"/>
    <property type="match status" value="1"/>
</dbReference>
<name>A0A427XPU0_9TREE</name>
<dbReference type="SUPFAM" id="SSF47954">
    <property type="entry name" value="Cyclin-like"/>
    <property type="match status" value="1"/>
</dbReference>
<dbReference type="PANTHER" id="PTHR15615">
    <property type="match status" value="1"/>
</dbReference>
<comment type="caution">
    <text evidence="3">The sequence shown here is derived from an EMBL/GenBank/DDBJ whole genome shotgun (WGS) entry which is preliminary data.</text>
</comment>
<evidence type="ECO:0000259" key="2">
    <source>
        <dbReference type="Pfam" id="PF00134"/>
    </source>
</evidence>